<dbReference type="Pfam" id="PF01636">
    <property type="entry name" value="APH"/>
    <property type="match status" value="1"/>
</dbReference>
<dbReference type="EMBL" id="BOOI01000021">
    <property type="protein sequence ID" value="GIH84160.1"/>
    <property type="molecule type" value="Genomic_DNA"/>
</dbReference>
<sequence length="306" mass="33320">MRYPPGRGNVWIPVGDARSAAAGLSLLTFSRPLPLAAQRLLHTAALRVGPWVLPGRREPWSPPVAEHLWSAVLEQATAVAGPADGCAVYLRPQASRTGAAVLLLRAGRPVGFLKIREDADELDREAAVLELLDGGCGTGCRVPEMLGRGTAAGLSWMMISPMEPVPARPARDVRIDELTARIRERLADLPRPRDVPAHWEPMHGDLTPWNLRRTRGKVPWLIDWEDTGYGPPGADEVYYLATRAAVYGGTVAATGYGEAAAHWHAVVTRRRADDEELSERLLRALAVLGRPAAGSERSRGTREGRR</sequence>
<evidence type="ECO:0000313" key="3">
    <source>
        <dbReference type="Proteomes" id="UP000655044"/>
    </source>
</evidence>
<protein>
    <recommendedName>
        <fullName evidence="1">Aminoglycoside phosphotransferase domain-containing protein</fullName>
    </recommendedName>
</protein>
<feature type="domain" description="Aminoglycoside phosphotransferase" evidence="1">
    <location>
        <begin position="174"/>
        <end position="255"/>
    </location>
</feature>
<evidence type="ECO:0000259" key="1">
    <source>
        <dbReference type="Pfam" id="PF01636"/>
    </source>
</evidence>
<dbReference type="OrthoDB" id="115252at2"/>
<proteinExistence type="predicted"/>
<accession>A0A8J3S0S7</accession>
<keyword evidence="3" id="KW-1185">Reference proteome</keyword>
<name>A0A8J3S0S7_PLARO</name>
<dbReference type="RefSeq" id="WP_068920835.1">
    <property type="nucleotide sequence ID" value="NZ_JPMW01000001.1"/>
</dbReference>
<evidence type="ECO:0000313" key="2">
    <source>
        <dbReference type="EMBL" id="GIH84160.1"/>
    </source>
</evidence>
<reference evidence="2" key="1">
    <citation type="submission" date="2021-01" db="EMBL/GenBank/DDBJ databases">
        <title>Whole genome shotgun sequence of Planobispora rosea NBRC 15558.</title>
        <authorList>
            <person name="Komaki H."/>
            <person name="Tamura T."/>
        </authorList>
    </citation>
    <scope>NUCLEOTIDE SEQUENCE</scope>
    <source>
        <strain evidence="2">NBRC 15558</strain>
    </source>
</reference>
<dbReference type="InterPro" id="IPR002575">
    <property type="entry name" value="Aminoglycoside_PTrfase"/>
</dbReference>
<dbReference type="InterPro" id="IPR011009">
    <property type="entry name" value="Kinase-like_dom_sf"/>
</dbReference>
<comment type="caution">
    <text evidence="2">The sequence shown here is derived from an EMBL/GenBank/DDBJ whole genome shotgun (WGS) entry which is preliminary data.</text>
</comment>
<dbReference type="Proteomes" id="UP000655044">
    <property type="component" value="Unassembled WGS sequence"/>
</dbReference>
<dbReference type="AlphaFoldDB" id="A0A8J3S0S7"/>
<organism evidence="2 3">
    <name type="scientific">Planobispora rosea</name>
    <dbReference type="NCBI Taxonomy" id="35762"/>
    <lineage>
        <taxon>Bacteria</taxon>
        <taxon>Bacillati</taxon>
        <taxon>Actinomycetota</taxon>
        <taxon>Actinomycetes</taxon>
        <taxon>Streptosporangiales</taxon>
        <taxon>Streptosporangiaceae</taxon>
        <taxon>Planobispora</taxon>
    </lineage>
</organism>
<dbReference type="Gene3D" id="3.90.1200.10">
    <property type="match status" value="1"/>
</dbReference>
<gene>
    <name evidence="2" type="ORF">Pro02_25680</name>
</gene>
<dbReference type="SUPFAM" id="SSF56112">
    <property type="entry name" value="Protein kinase-like (PK-like)"/>
    <property type="match status" value="1"/>
</dbReference>